<dbReference type="Proteomes" id="UP001066276">
    <property type="component" value="Chromosome 7"/>
</dbReference>
<proteinExistence type="predicted"/>
<protein>
    <submittedName>
        <fullName evidence="2">Uncharacterized protein</fullName>
    </submittedName>
</protein>
<feature type="compositionally biased region" description="Polar residues" evidence="1">
    <location>
        <begin position="77"/>
        <end position="86"/>
    </location>
</feature>
<evidence type="ECO:0000313" key="3">
    <source>
        <dbReference type="Proteomes" id="UP001066276"/>
    </source>
</evidence>
<reference evidence="2" key="1">
    <citation type="journal article" date="2022" name="bioRxiv">
        <title>Sequencing and chromosome-scale assembly of the giantPleurodeles waltlgenome.</title>
        <authorList>
            <person name="Brown T."/>
            <person name="Elewa A."/>
            <person name="Iarovenko S."/>
            <person name="Subramanian E."/>
            <person name="Araus A.J."/>
            <person name="Petzold A."/>
            <person name="Susuki M."/>
            <person name="Suzuki K.-i.T."/>
            <person name="Hayashi T."/>
            <person name="Toyoda A."/>
            <person name="Oliveira C."/>
            <person name="Osipova E."/>
            <person name="Leigh N.D."/>
            <person name="Simon A."/>
            <person name="Yun M.H."/>
        </authorList>
    </citation>
    <scope>NUCLEOTIDE SEQUENCE</scope>
    <source>
        <strain evidence="2">20211129_DDA</strain>
        <tissue evidence="2">Liver</tissue>
    </source>
</reference>
<dbReference type="EMBL" id="JANPWB010000011">
    <property type="protein sequence ID" value="KAJ1123656.1"/>
    <property type="molecule type" value="Genomic_DNA"/>
</dbReference>
<keyword evidence="3" id="KW-1185">Reference proteome</keyword>
<name>A0AAV7P7V3_PLEWA</name>
<accession>A0AAV7P7V3</accession>
<dbReference type="AlphaFoldDB" id="A0AAV7P7V3"/>
<organism evidence="2 3">
    <name type="scientific">Pleurodeles waltl</name>
    <name type="common">Iberian ribbed newt</name>
    <dbReference type="NCBI Taxonomy" id="8319"/>
    <lineage>
        <taxon>Eukaryota</taxon>
        <taxon>Metazoa</taxon>
        <taxon>Chordata</taxon>
        <taxon>Craniata</taxon>
        <taxon>Vertebrata</taxon>
        <taxon>Euteleostomi</taxon>
        <taxon>Amphibia</taxon>
        <taxon>Batrachia</taxon>
        <taxon>Caudata</taxon>
        <taxon>Salamandroidea</taxon>
        <taxon>Salamandridae</taxon>
        <taxon>Pleurodelinae</taxon>
        <taxon>Pleurodeles</taxon>
    </lineage>
</organism>
<feature type="region of interest" description="Disordered" evidence="1">
    <location>
        <begin position="1"/>
        <end position="112"/>
    </location>
</feature>
<comment type="caution">
    <text evidence="2">The sequence shown here is derived from an EMBL/GenBank/DDBJ whole genome shotgun (WGS) entry which is preliminary data.</text>
</comment>
<evidence type="ECO:0000256" key="1">
    <source>
        <dbReference type="SAM" id="MobiDB-lite"/>
    </source>
</evidence>
<feature type="compositionally biased region" description="Basic and acidic residues" evidence="1">
    <location>
        <begin position="21"/>
        <end position="54"/>
    </location>
</feature>
<gene>
    <name evidence="2" type="ORF">NDU88_002124</name>
</gene>
<evidence type="ECO:0000313" key="2">
    <source>
        <dbReference type="EMBL" id="KAJ1123656.1"/>
    </source>
</evidence>
<sequence length="144" mass="16103">MESCPRGTPRRTTDLEGISDPDIRVTRTEIFGEEKRESRRPDKLEGDSRSRTETGWRATPGAEGGTESRENDDSEDSNGGSENPETAGQLETGPKTPTETPMRNEQRCHVPGGAWLTQVRLYLKLKLMPEWMRGGRELEGNEEG</sequence>